<protein>
    <recommendedName>
        <fullName evidence="1">PocR domain-containing protein</fullName>
    </recommendedName>
</protein>
<dbReference type="AlphaFoldDB" id="A0A806KIU3"/>
<feature type="domain" description="PocR" evidence="1">
    <location>
        <begin position="9"/>
        <end position="168"/>
    </location>
</feature>
<evidence type="ECO:0000259" key="1">
    <source>
        <dbReference type="Pfam" id="PF10114"/>
    </source>
</evidence>
<proteinExistence type="predicted"/>
<dbReference type="EMBL" id="JQ844209">
    <property type="protein sequence ID" value="AGS52790.1"/>
    <property type="molecule type" value="Genomic_DNA"/>
</dbReference>
<accession>A0A806KIU3</accession>
<sequence>MKDTKIKTTDQLEKMMLDYNQATGTSISIYDNAYNPQHLESTGFGPEKTVCPYCVKYPCHEMHKNAVKEAEKKGSFHIYQCGLGFVFWTSPIYTEGCFSGAIRGCGFLAEKQKTVDIFSNANNTSVMCNTEISKEEFRGRVNSFPGADGEKVQSLAEMMQLCAESLSTGSEDYHEIIKRRAEQQEEITKIIEELNGQYNKNEEKPGYPLEKEKKLMAALRKGDAAETKNP</sequence>
<dbReference type="InterPro" id="IPR018771">
    <property type="entry name" value="PocR_dom"/>
</dbReference>
<name>A0A806KIU3_9BACT</name>
<organism evidence="2">
    <name type="scientific">uncultured bacterium contig00142</name>
    <dbReference type="NCBI Taxonomy" id="1181584"/>
    <lineage>
        <taxon>Bacteria</taxon>
        <taxon>environmental samples</taxon>
    </lineage>
</organism>
<dbReference type="Pfam" id="PF10114">
    <property type="entry name" value="PocR"/>
    <property type="match status" value="1"/>
</dbReference>
<evidence type="ECO:0000313" key="2">
    <source>
        <dbReference type="EMBL" id="AGS52790.1"/>
    </source>
</evidence>
<reference evidence="2" key="1">
    <citation type="submission" date="2012-03" db="EMBL/GenBank/DDBJ databases">
        <title>Functional metagenomics reveals considerable lignocellulase gene clusters in the gut microbiome of a wood-feeding higher termite.</title>
        <authorList>
            <person name="Liu N."/>
        </authorList>
    </citation>
    <scope>NUCLEOTIDE SEQUENCE</scope>
</reference>